<dbReference type="Proteomes" id="UP001200334">
    <property type="component" value="Unassembled WGS sequence"/>
</dbReference>
<dbReference type="RefSeq" id="WP_230471005.1">
    <property type="nucleotide sequence ID" value="NZ_JAJNUX010000028.1"/>
</dbReference>
<organism evidence="2 3">
    <name type="scientific">Lactobacillus delbrueckii subsp. lactis</name>
    <dbReference type="NCBI Taxonomy" id="29397"/>
    <lineage>
        <taxon>Bacteria</taxon>
        <taxon>Bacillati</taxon>
        <taxon>Bacillota</taxon>
        <taxon>Bacilli</taxon>
        <taxon>Lactobacillales</taxon>
        <taxon>Lactobacillaceae</taxon>
        <taxon>Lactobacillus</taxon>
    </lineage>
</organism>
<reference evidence="2 3" key="1">
    <citation type="submission" date="2021-12" db="EMBL/GenBank/DDBJ databases">
        <title>Antimicrobial susceptibility of Lactobacillus delbrueckii subsp. lactis obtained from milk products and other habitats.</title>
        <authorList>
            <person name="Shani N."/>
        </authorList>
    </citation>
    <scope>NUCLEOTIDE SEQUENCE [LARGE SCALE GENOMIC DNA]</scope>
    <source>
        <strain evidence="2 3">FAM 21755</strain>
    </source>
</reference>
<proteinExistence type="predicted"/>
<evidence type="ECO:0000313" key="3">
    <source>
        <dbReference type="Proteomes" id="UP001200334"/>
    </source>
</evidence>
<gene>
    <name evidence="2" type="ORF">LOB85_05250</name>
</gene>
<evidence type="ECO:0000256" key="1">
    <source>
        <dbReference type="SAM" id="Coils"/>
    </source>
</evidence>
<comment type="caution">
    <text evidence="2">The sequence shown here is derived from an EMBL/GenBank/DDBJ whole genome shotgun (WGS) entry which is preliminary data.</text>
</comment>
<evidence type="ECO:0000313" key="2">
    <source>
        <dbReference type="EMBL" id="MCD5563524.1"/>
    </source>
</evidence>
<name>A0ABD4SG62_LACDL</name>
<dbReference type="AlphaFoldDB" id="A0ABD4SG62"/>
<keyword evidence="1" id="KW-0175">Coiled coil</keyword>
<accession>A0ABD4SG62</accession>
<feature type="coiled-coil region" evidence="1">
    <location>
        <begin position="7"/>
        <end position="41"/>
    </location>
</feature>
<protein>
    <submittedName>
        <fullName evidence="2">Uncharacterized protein</fullName>
    </submittedName>
</protein>
<dbReference type="EMBL" id="JAJNUY010000017">
    <property type="protein sequence ID" value="MCD5563524.1"/>
    <property type="molecule type" value="Genomic_DNA"/>
</dbReference>
<sequence>MPRTKNIKTIEAEISQTEEQLRRLKERCDKASQKLDALYELKKHREQEELLKAIDKSTRTKAEILTFLESQKSCIKEIRLAENLPSVWLEL</sequence>